<dbReference type="Pfam" id="PF02518">
    <property type="entry name" value="HATPase_c"/>
    <property type="match status" value="1"/>
</dbReference>
<comment type="caution">
    <text evidence="15">The sequence shown here is derived from an EMBL/GenBank/DDBJ whole genome shotgun (WGS) entry which is preliminary data.</text>
</comment>
<feature type="transmembrane region" description="Helical" evidence="12">
    <location>
        <begin position="12"/>
        <end position="36"/>
    </location>
</feature>
<dbReference type="SMART" id="SM00387">
    <property type="entry name" value="HATPase_c"/>
    <property type="match status" value="1"/>
</dbReference>
<evidence type="ECO:0000256" key="8">
    <source>
        <dbReference type="ARBA" id="ARBA00022777"/>
    </source>
</evidence>
<evidence type="ECO:0000256" key="12">
    <source>
        <dbReference type="SAM" id="Phobius"/>
    </source>
</evidence>
<reference evidence="16" key="1">
    <citation type="journal article" date="2019" name="Int. J. Syst. Evol. Microbiol.">
        <title>The Global Catalogue of Microorganisms (GCM) 10K type strain sequencing project: providing services to taxonomists for standard genome sequencing and annotation.</title>
        <authorList>
            <consortium name="The Broad Institute Genomics Platform"/>
            <consortium name="The Broad Institute Genome Sequencing Center for Infectious Disease"/>
            <person name="Wu L."/>
            <person name="Ma J."/>
        </authorList>
    </citation>
    <scope>NUCLEOTIDE SEQUENCE [LARGE SCALE GENOMIC DNA]</scope>
    <source>
        <strain evidence="16">CCUG 53270</strain>
    </source>
</reference>
<evidence type="ECO:0000256" key="1">
    <source>
        <dbReference type="ARBA" id="ARBA00000085"/>
    </source>
</evidence>
<keyword evidence="5" id="KW-0597">Phosphoprotein</keyword>
<dbReference type="EMBL" id="JBHTLU010000058">
    <property type="protein sequence ID" value="MFD1225310.1"/>
    <property type="molecule type" value="Genomic_DNA"/>
</dbReference>
<keyword evidence="12" id="KW-1133">Transmembrane helix</keyword>
<proteinExistence type="predicted"/>
<keyword evidence="4" id="KW-1003">Cell membrane</keyword>
<keyword evidence="6 15" id="KW-0808">Transferase</keyword>
<dbReference type="InterPro" id="IPR036890">
    <property type="entry name" value="HATPase_C_sf"/>
</dbReference>
<keyword evidence="8 15" id="KW-0418">Kinase</keyword>
<feature type="transmembrane region" description="Helical" evidence="12">
    <location>
        <begin position="300"/>
        <end position="325"/>
    </location>
</feature>
<evidence type="ECO:0000259" key="14">
    <source>
        <dbReference type="PROSITE" id="PS50885"/>
    </source>
</evidence>
<dbReference type="InterPro" id="IPR003594">
    <property type="entry name" value="HATPase_dom"/>
</dbReference>
<keyword evidence="9" id="KW-0067">ATP-binding</keyword>
<name>A0ABW3V048_9BACL</name>
<evidence type="ECO:0000256" key="7">
    <source>
        <dbReference type="ARBA" id="ARBA00022741"/>
    </source>
</evidence>
<keyword evidence="12" id="KW-0812">Transmembrane</keyword>
<gene>
    <name evidence="15" type="ORF">ACFQ4B_35040</name>
</gene>
<keyword evidence="16" id="KW-1185">Reference proteome</keyword>
<evidence type="ECO:0000256" key="4">
    <source>
        <dbReference type="ARBA" id="ARBA00022475"/>
    </source>
</evidence>
<dbReference type="SUPFAM" id="SSF55874">
    <property type="entry name" value="ATPase domain of HSP90 chaperone/DNA topoisomerase II/histidine kinase"/>
    <property type="match status" value="1"/>
</dbReference>
<evidence type="ECO:0000259" key="13">
    <source>
        <dbReference type="PROSITE" id="PS50109"/>
    </source>
</evidence>
<dbReference type="RefSeq" id="WP_345594068.1">
    <property type="nucleotide sequence ID" value="NZ_BAABJG010000052.1"/>
</dbReference>
<dbReference type="PROSITE" id="PS50885">
    <property type="entry name" value="HAMP"/>
    <property type="match status" value="1"/>
</dbReference>
<evidence type="ECO:0000313" key="16">
    <source>
        <dbReference type="Proteomes" id="UP001597180"/>
    </source>
</evidence>
<evidence type="ECO:0000313" key="15">
    <source>
        <dbReference type="EMBL" id="MFD1225310.1"/>
    </source>
</evidence>
<evidence type="ECO:0000256" key="3">
    <source>
        <dbReference type="ARBA" id="ARBA00012438"/>
    </source>
</evidence>
<evidence type="ECO:0000256" key="11">
    <source>
        <dbReference type="ARBA" id="ARBA00023136"/>
    </source>
</evidence>
<evidence type="ECO:0000256" key="5">
    <source>
        <dbReference type="ARBA" id="ARBA00022553"/>
    </source>
</evidence>
<dbReference type="PANTHER" id="PTHR34220">
    <property type="entry name" value="SENSOR HISTIDINE KINASE YPDA"/>
    <property type="match status" value="1"/>
</dbReference>
<feature type="domain" description="HAMP" evidence="14">
    <location>
        <begin position="322"/>
        <end position="374"/>
    </location>
</feature>
<dbReference type="SUPFAM" id="SSF158472">
    <property type="entry name" value="HAMP domain-like"/>
    <property type="match status" value="1"/>
</dbReference>
<comment type="catalytic activity">
    <reaction evidence="1">
        <text>ATP + protein L-histidine = ADP + protein N-phospho-L-histidine.</text>
        <dbReference type="EC" id="2.7.13.3"/>
    </reaction>
</comment>
<dbReference type="Gene3D" id="3.30.450.20">
    <property type="entry name" value="PAS domain"/>
    <property type="match status" value="1"/>
</dbReference>
<evidence type="ECO:0000256" key="6">
    <source>
        <dbReference type="ARBA" id="ARBA00022679"/>
    </source>
</evidence>
<dbReference type="PROSITE" id="PS50109">
    <property type="entry name" value="HIS_KIN"/>
    <property type="match status" value="1"/>
</dbReference>
<evidence type="ECO:0000256" key="2">
    <source>
        <dbReference type="ARBA" id="ARBA00004651"/>
    </source>
</evidence>
<dbReference type="Proteomes" id="UP001597180">
    <property type="component" value="Unassembled WGS sequence"/>
</dbReference>
<dbReference type="InterPro" id="IPR004358">
    <property type="entry name" value="Sig_transdc_His_kin-like_C"/>
</dbReference>
<evidence type="ECO:0000256" key="10">
    <source>
        <dbReference type="ARBA" id="ARBA00023012"/>
    </source>
</evidence>
<keyword evidence="11 12" id="KW-0472">Membrane</keyword>
<sequence>MRWLANRSLKSTILWLFVPLILVFVPVTGIVSYMLASQQLRANAETSINDTLFQTKNYMNDRLTALLTDLTALDNSSDIRSLFYRAGQPSFELQPRDYMTLSKQIDKVYSDFYTIIDSIGIYYNEGRIAVLRQDYLQMDAAWDVKPFLQYPYDTASQVYWLNIHKDELGAERGANVAGLYKWVGGPRGDRTGLILIQLKEDFFRELLTAPKISNNGYLMLVSPESAISFKAAQSPYELDQKQLHEELQKASNPVTGRIDMRSSEGRKMVVLYDTIGINKWKIAAVYPQDEIYEKINDIQYVSLSVMAAVLIVVVLLSGVLANIIARPLGRLTRQIDRIEQGNLDVAVPELPSREIGILSKGIQDMLERIKLLLAQVEHEQEQKRLSELAALQAQIQPHFLYNTLFSIKQLCEMNETKEASQMITALSNYFRISISKGNEIISIANELEHVKQYLYIQHQRYGSRISYTIDVPEELQDGLIVKLTLQPLVENAIYHGVKKIRRPGVIEITGWMDENNVYLRVKDNGAGMSPERLAQLENSLSAAAEDDPNEAPPVGFGVRNVHRRLQLHYGQDYGLSFVSEEGAGTAATVKIPLRRA</sequence>
<accession>A0ABW3V048</accession>
<evidence type="ECO:0000256" key="9">
    <source>
        <dbReference type="ARBA" id="ARBA00022840"/>
    </source>
</evidence>
<dbReference type="InterPro" id="IPR005467">
    <property type="entry name" value="His_kinase_dom"/>
</dbReference>
<keyword evidence="7" id="KW-0547">Nucleotide-binding</keyword>
<dbReference type="Gene3D" id="3.30.565.10">
    <property type="entry name" value="Histidine kinase-like ATPase, C-terminal domain"/>
    <property type="match status" value="1"/>
</dbReference>
<organism evidence="15 16">
    <name type="scientific">Paenibacillus vulneris</name>
    <dbReference type="NCBI Taxonomy" id="1133364"/>
    <lineage>
        <taxon>Bacteria</taxon>
        <taxon>Bacillati</taxon>
        <taxon>Bacillota</taxon>
        <taxon>Bacilli</taxon>
        <taxon>Bacillales</taxon>
        <taxon>Paenibacillaceae</taxon>
        <taxon>Paenibacillus</taxon>
    </lineage>
</organism>
<dbReference type="GO" id="GO:0004673">
    <property type="term" value="F:protein histidine kinase activity"/>
    <property type="evidence" value="ECO:0007669"/>
    <property type="project" value="UniProtKB-EC"/>
</dbReference>
<dbReference type="PRINTS" id="PR00344">
    <property type="entry name" value="BCTRLSENSOR"/>
</dbReference>
<dbReference type="Pfam" id="PF00672">
    <property type="entry name" value="HAMP"/>
    <property type="match status" value="1"/>
</dbReference>
<dbReference type="PANTHER" id="PTHR34220:SF7">
    <property type="entry name" value="SENSOR HISTIDINE KINASE YPDA"/>
    <property type="match status" value="1"/>
</dbReference>
<feature type="domain" description="Histidine kinase" evidence="13">
    <location>
        <begin position="485"/>
        <end position="595"/>
    </location>
</feature>
<dbReference type="SMART" id="SM00304">
    <property type="entry name" value="HAMP"/>
    <property type="match status" value="1"/>
</dbReference>
<dbReference type="Pfam" id="PF06580">
    <property type="entry name" value="His_kinase"/>
    <property type="match status" value="1"/>
</dbReference>
<dbReference type="EC" id="2.7.13.3" evidence="3"/>
<keyword evidence="10" id="KW-0902">Two-component regulatory system</keyword>
<dbReference type="InterPro" id="IPR010559">
    <property type="entry name" value="Sig_transdc_His_kin_internal"/>
</dbReference>
<dbReference type="InterPro" id="IPR003660">
    <property type="entry name" value="HAMP_dom"/>
</dbReference>
<dbReference type="InterPro" id="IPR050640">
    <property type="entry name" value="Bact_2-comp_sensor_kinase"/>
</dbReference>
<protein>
    <recommendedName>
        <fullName evidence="3">histidine kinase</fullName>
        <ecNumber evidence="3">2.7.13.3</ecNumber>
    </recommendedName>
</protein>
<dbReference type="Gene3D" id="1.10.8.500">
    <property type="entry name" value="HAMP domain in histidine kinase"/>
    <property type="match status" value="1"/>
</dbReference>
<comment type="subcellular location">
    <subcellularLocation>
        <location evidence="2">Cell membrane</location>
        <topology evidence="2">Multi-pass membrane protein</topology>
    </subcellularLocation>
</comment>
<dbReference type="CDD" id="cd06225">
    <property type="entry name" value="HAMP"/>
    <property type="match status" value="1"/>
</dbReference>